<name>A0A6C0H7K5_9ZZZZ</name>
<sequence length="516" mass="62159">MLTHQNSLYLIETIEKYRVFIQNTCNLPSEKYIENYNSIFIIEYINNYPIFKIINLDDTYLIDYYKKYDTIIPKFGYFLYTILCNTTNQNSYLQGGAVRDIFESFNNSKNIVDLDYFITYEDIKPFYELIDSIIKEEQNAFNLYMKTLDFKIFIIYYYIFRDSNLKIISINMYHQEGMKHPTITIKYNIKGIELKIDLNNNLFDGFCNTSNLYSVNCDFDVNGLQLYLNKLIKFEINMFRTHDKVPRSIWKYLETLTLPVIRAIINDINFLLNINCLNIIASFIDKDYLYFLFIIYHITNKKTYVSHVLCTNNYKCKNKYITNKTQILYKDKSKCNIITHEDKIISCKRCSTILYKPIFRDEKIRLKGYTIIKINCEKLLCSHYLVFQSNYIFLNMHYLIRTHKEQYYSVKFETFLDNICHIYDINKYIFIHENYRLYLKYTNYPNSKMYEITYNSGVAATINTKNNNRYKNKIANSIYSYMNENINNICQKKDRSKKKDLYQITNYNMTQLLNNI</sequence>
<evidence type="ECO:0008006" key="2">
    <source>
        <dbReference type="Google" id="ProtNLM"/>
    </source>
</evidence>
<organism evidence="1">
    <name type="scientific">viral metagenome</name>
    <dbReference type="NCBI Taxonomy" id="1070528"/>
    <lineage>
        <taxon>unclassified sequences</taxon>
        <taxon>metagenomes</taxon>
        <taxon>organismal metagenomes</taxon>
    </lineage>
</organism>
<accession>A0A6C0H7K5</accession>
<evidence type="ECO:0000313" key="1">
    <source>
        <dbReference type="EMBL" id="QHT76538.1"/>
    </source>
</evidence>
<dbReference type="AlphaFoldDB" id="A0A6C0H7K5"/>
<dbReference type="EMBL" id="MN739897">
    <property type="protein sequence ID" value="QHT76538.1"/>
    <property type="molecule type" value="Genomic_DNA"/>
</dbReference>
<proteinExistence type="predicted"/>
<reference evidence="1" key="1">
    <citation type="journal article" date="2020" name="Nature">
        <title>Giant virus diversity and host interactions through global metagenomics.</title>
        <authorList>
            <person name="Schulz F."/>
            <person name="Roux S."/>
            <person name="Paez-Espino D."/>
            <person name="Jungbluth S."/>
            <person name="Walsh D.A."/>
            <person name="Denef V.J."/>
            <person name="McMahon K.D."/>
            <person name="Konstantinidis K.T."/>
            <person name="Eloe-Fadrosh E.A."/>
            <person name="Kyrpides N.C."/>
            <person name="Woyke T."/>
        </authorList>
    </citation>
    <scope>NUCLEOTIDE SEQUENCE</scope>
    <source>
        <strain evidence="1">GVMAG-M-3300023179-82</strain>
    </source>
</reference>
<protein>
    <recommendedName>
        <fullName evidence="2">Poly A polymerase head domain-containing protein</fullName>
    </recommendedName>
</protein>